<organism evidence="1 2">
    <name type="scientific">Panagrolaimus sp. JU765</name>
    <dbReference type="NCBI Taxonomy" id="591449"/>
    <lineage>
        <taxon>Eukaryota</taxon>
        <taxon>Metazoa</taxon>
        <taxon>Ecdysozoa</taxon>
        <taxon>Nematoda</taxon>
        <taxon>Chromadorea</taxon>
        <taxon>Rhabditida</taxon>
        <taxon>Tylenchina</taxon>
        <taxon>Panagrolaimomorpha</taxon>
        <taxon>Panagrolaimoidea</taxon>
        <taxon>Panagrolaimidae</taxon>
        <taxon>Panagrolaimus</taxon>
    </lineage>
</organism>
<dbReference type="WBParaSite" id="JU765_v2.g18127.t1">
    <property type="protein sequence ID" value="JU765_v2.g18127.t1"/>
    <property type="gene ID" value="JU765_v2.g18127"/>
</dbReference>
<proteinExistence type="predicted"/>
<dbReference type="Proteomes" id="UP000887576">
    <property type="component" value="Unplaced"/>
</dbReference>
<sequence length="1032" mass="115653">MEDDGGRKRRSIKPKAFSPEPEPVRKPKVKQTARASTGKTKPKTALLNLSAPEPAPNSPTVSLIPGTHKLLLSLGSASTSVSQPAPSVKAKNGSKKANQNQPVNNFGPRLKLGRDYDEEKEPSPFNDNIVEEKVVESKNVDVVSPLKKISIESKPDVSVPTSTGPHIPQNEPAETSESVKDVAEQSTSMEVDEKTNLPSTETVHLPQGKTVLVGKSMTPVVIATSNLAERRISEGRTRRPPPSKEYCPEPIKKTPKKKPPSIPKPQLHPPSPQFQKPAFIRIPPPSAPVTSIPPVFELPQSAPLPSPSIPYNMSIYQRQGRNKAKNLSELAPSLLSRKEQARIRPVNIVPPQRHEPSFVPKANVFRYPPRPITSPKAAPRVSLRVESSPEIESPIDQSDPETLPFFGNPIEYLKSLIPDAPKWLTPLEETRFRNEFFYRAMFMEEETTAEVKKKIISTNLVEIMNRLDIKDRNEKAFDAMKIDDEIIDIETVDNDTNISLFNQHLFHQVVMPYAEKLIGLLPGNRLSFDDMEKKCDALNKFCNPAYAELSHCVSSILNIVKDQHLIEHVYSTKEKGLTGFYNYTLRNAERFRVLLFQKFSLALVGAHETMLYSLELQHLCSYLNILRFLKATGTSSGSMLVSHASPKFETAKQVVAEVLDLKVRDPYHRILTAPGRKLRAKNVYLLVVYPGVFDESSPYKPIYHSHEAIFRQGLPNIGAAIEKVLIRKKFPTSPSASQLADWAVKFMRDKLREVVLRRSKDRIFVACWGSASLYVHQAVLDVDGISGIIDFAMPLRTPYGFRGLAGDSICYTYCPTLLVMGENAKMSSKEEIAMLRRNMLGSTSLLTVGKADDSLYLPPDYMAKKGITSACVNRLIVEHIIDFIDKVMEKTKQGVHTIHIKNPDRASILVDANELIFEDDEVPIKKRPKSPKQQRSETDVKNMDFEPASTSGMASHDEADHKEQVEMETKTTEEPEHFSDAESDDQSEKHEHEENVEEENPEGDYDEDLAREAQEAAAALESNLEEEMFFES</sequence>
<protein>
    <submittedName>
        <fullName evidence="2">Uncharacterized protein</fullName>
    </submittedName>
</protein>
<evidence type="ECO:0000313" key="2">
    <source>
        <dbReference type="WBParaSite" id="JU765_v2.g18127.t1"/>
    </source>
</evidence>
<accession>A0AC34QPF2</accession>
<reference evidence="2" key="1">
    <citation type="submission" date="2022-11" db="UniProtKB">
        <authorList>
            <consortium name="WormBaseParasite"/>
        </authorList>
    </citation>
    <scope>IDENTIFICATION</scope>
</reference>
<evidence type="ECO:0000313" key="1">
    <source>
        <dbReference type="Proteomes" id="UP000887576"/>
    </source>
</evidence>
<name>A0AC34QPF2_9BILA</name>